<dbReference type="GO" id="GO:0005737">
    <property type="term" value="C:cytoplasm"/>
    <property type="evidence" value="ECO:0007669"/>
    <property type="project" value="UniProtKB-SubCell"/>
</dbReference>
<dbReference type="InterPro" id="IPR013217">
    <property type="entry name" value="Methyltransf_12"/>
</dbReference>
<protein>
    <recommendedName>
        <fullName evidence="18">SDR family NAD(P)-dependent oxidoreductase</fullName>
    </recommendedName>
</protein>
<feature type="region of interest" description="C-terminal hotdog fold" evidence="12">
    <location>
        <begin position="4371"/>
        <end position="4510"/>
    </location>
</feature>
<evidence type="ECO:0000313" key="16">
    <source>
        <dbReference type="EMBL" id="PQP08614.1"/>
    </source>
</evidence>
<dbReference type="SUPFAM" id="SSF47336">
    <property type="entry name" value="ACP-like"/>
    <property type="match status" value="4"/>
</dbReference>
<keyword evidence="3" id="KW-0596">Phosphopantetheine</keyword>
<dbReference type="InterPro" id="IPR014031">
    <property type="entry name" value="Ketoacyl_synth_C"/>
</dbReference>
<dbReference type="InterPro" id="IPR036291">
    <property type="entry name" value="NAD(P)-bd_dom_sf"/>
</dbReference>
<evidence type="ECO:0000256" key="4">
    <source>
        <dbReference type="ARBA" id="ARBA00022490"/>
    </source>
</evidence>
<dbReference type="InterPro" id="IPR013149">
    <property type="entry name" value="ADH-like_C"/>
</dbReference>
<dbReference type="CDD" id="cd02440">
    <property type="entry name" value="AdoMet_MTases"/>
    <property type="match status" value="1"/>
</dbReference>
<feature type="domain" description="Carrier" evidence="13">
    <location>
        <begin position="2054"/>
        <end position="2132"/>
    </location>
</feature>
<dbReference type="InterPro" id="IPR050091">
    <property type="entry name" value="PKS_NRPS_Biosynth_Enz"/>
</dbReference>
<feature type="domain" description="Ketosynthase family 3 (KS3)" evidence="14">
    <location>
        <begin position="2175"/>
        <end position="2594"/>
    </location>
</feature>
<dbReference type="GO" id="GO:0004315">
    <property type="term" value="F:3-oxoacyl-[acyl-carrier-protein] synthase activity"/>
    <property type="evidence" value="ECO:0007669"/>
    <property type="project" value="InterPro"/>
</dbReference>
<dbReference type="PANTHER" id="PTHR43775:SF37">
    <property type="entry name" value="SI:DKEY-61P9.11"/>
    <property type="match status" value="1"/>
</dbReference>
<dbReference type="Pfam" id="PF08240">
    <property type="entry name" value="ADH_N"/>
    <property type="match status" value="1"/>
</dbReference>
<dbReference type="Gene3D" id="1.10.1240.100">
    <property type="match status" value="4"/>
</dbReference>
<dbReference type="GO" id="GO:0071770">
    <property type="term" value="P:DIM/DIP cell wall layer assembly"/>
    <property type="evidence" value="ECO:0007669"/>
    <property type="project" value="TreeGrafter"/>
</dbReference>
<feature type="active site" description="Proton donor; for dehydratase activity" evidence="12">
    <location>
        <position position="4428"/>
    </location>
</feature>
<dbReference type="InterPro" id="IPR020806">
    <property type="entry name" value="PKS_PP-bd"/>
</dbReference>
<keyword evidence="9" id="KW-0511">Multifunctional enzyme</keyword>
<dbReference type="GO" id="GO:0004312">
    <property type="term" value="F:fatty acid synthase activity"/>
    <property type="evidence" value="ECO:0007669"/>
    <property type="project" value="TreeGrafter"/>
</dbReference>
<dbReference type="InterPro" id="IPR006162">
    <property type="entry name" value="Ppantetheine_attach_site"/>
</dbReference>
<dbReference type="SUPFAM" id="SSF51735">
    <property type="entry name" value="NAD(P)-binding Rossmann-fold domains"/>
    <property type="match status" value="3"/>
</dbReference>
<comment type="function">
    <text evidence="11">Involved in production of the polyketide antibiotic thailandamide.</text>
</comment>
<dbReference type="Proteomes" id="UP000238206">
    <property type="component" value="Unassembled WGS sequence"/>
</dbReference>
<dbReference type="Pfam" id="PF00107">
    <property type="entry name" value="ADH_zinc_N"/>
    <property type="match status" value="1"/>
</dbReference>
<dbReference type="Pfam" id="PF14765">
    <property type="entry name" value="PS-DH"/>
    <property type="match status" value="3"/>
</dbReference>
<evidence type="ECO:0000313" key="17">
    <source>
        <dbReference type="Proteomes" id="UP000238206"/>
    </source>
</evidence>
<dbReference type="SMART" id="SM00822">
    <property type="entry name" value="PKS_KR"/>
    <property type="match status" value="2"/>
</dbReference>
<feature type="region of interest" description="N-terminal hotdog fold" evidence="12">
    <location>
        <begin position="5678"/>
        <end position="5803"/>
    </location>
</feature>
<dbReference type="InterPro" id="IPR049900">
    <property type="entry name" value="PKS_mFAS_DH"/>
</dbReference>
<evidence type="ECO:0000256" key="3">
    <source>
        <dbReference type="ARBA" id="ARBA00022450"/>
    </source>
</evidence>
<dbReference type="SUPFAM" id="SSF53335">
    <property type="entry name" value="S-adenosyl-L-methionine-dependent methyltransferases"/>
    <property type="match status" value="2"/>
</dbReference>
<dbReference type="InterPro" id="IPR049551">
    <property type="entry name" value="PKS_DH_C"/>
</dbReference>
<dbReference type="Pfam" id="PF22336">
    <property type="entry name" value="RhiE-like_linker"/>
    <property type="match status" value="3"/>
</dbReference>
<evidence type="ECO:0000256" key="8">
    <source>
        <dbReference type="ARBA" id="ARBA00022857"/>
    </source>
</evidence>
<dbReference type="SUPFAM" id="SSF50129">
    <property type="entry name" value="GroES-like"/>
    <property type="match status" value="1"/>
</dbReference>
<dbReference type="InterPro" id="IPR014030">
    <property type="entry name" value="Ketoacyl_synth_N"/>
</dbReference>
<dbReference type="InterPro" id="IPR009081">
    <property type="entry name" value="PP-bd_ACP"/>
</dbReference>
<reference evidence="16 17" key="1">
    <citation type="submission" date="2018-02" db="EMBL/GenBank/DDBJ databases">
        <title>Draft genome sequencing of Burkholderia cepacia Y14-15.</title>
        <authorList>
            <person name="Zheng B.-X."/>
        </authorList>
    </citation>
    <scope>NUCLEOTIDE SEQUENCE [LARGE SCALE GENOMIC DNA]</scope>
    <source>
        <strain evidence="16 17">Y14-15</strain>
    </source>
</reference>
<feature type="domain" description="PKS/mFAS DH" evidence="15">
    <location>
        <begin position="4237"/>
        <end position="4510"/>
    </location>
</feature>
<evidence type="ECO:0000259" key="13">
    <source>
        <dbReference type="PROSITE" id="PS50075"/>
    </source>
</evidence>
<keyword evidence="4" id="KW-0963">Cytoplasm</keyword>
<feature type="region of interest" description="C-terminal hotdog fold" evidence="12">
    <location>
        <begin position="2927"/>
        <end position="3065"/>
    </location>
</feature>
<proteinExistence type="predicted"/>
<dbReference type="InterPro" id="IPR013968">
    <property type="entry name" value="PKS_KR"/>
</dbReference>
<keyword evidence="5" id="KW-0597">Phosphoprotein</keyword>
<dbReference type="Pfam" id="PF00550">
    <property type="entry name" value="PP-binding"/>
    <property type="match status" value="4"/>
</dbReference>
<feature type="domain" description="Carrier" evidence="13">
    <location>
        <begin position="130"/>
        <end position="204"/>
    </location>
</feature>
<dbReference type="SMART" id="SM00826">
    <property type="entry name" value="PKS_DH"/>
    <property type="match status" value="3"/>
</dbReference>
<feature type="region of interest" description="C-terminal hotdog fold" evidence="12">
    <location>
        <begin position="5819"/>
        <end position="5937"/>
    </location>
</feature>
<dbReference type="Gene3D" id="3.40.50.720">
    <property type="entry name" value="NAD(P)-binding Rossmann-like Domain"/>
    <property type="match status" value="3"/>
</dbReference>
<dbReference type="SMART" id="SM00825">
    <property type="entry name" value="PKS_KS"/>
    <property type="match status" value="4"/>
</dbReference>
<dbReference type="InterPro" id="IPR036736">
    <property type="entry name" value="ACP-like_sf"/>
</dbReference>
<evidence type="ECO:0000256" key="7">
    <source>
        <dbReference type="ARBA" id="ARBA00022737"/>
    </source>
</evidence>
<feature type="domain" description="PKS/mFAS DH" evidence="15">
    <location>
        <begin position="2787"/>
        <end position="3065"/>
    </location>
</feature>
<dbReference type="SUPFAM" id="SSF54637">
    <property type="entry name" value="Thioesterase/thiol ester dehydrase-isomerase"/>
    <property type="match status" value="2"/>
</dbReference>
<dbReference type="InterPro" id="IPR029063">
    <property type="entry name" value="SAM-dependent_MTases_sf"/>
</dbReference>
<dbReference type="PROSITE" id="PS52004">
    <property type="entry name" value="KS3_2"/>
    <property type="match status" value="4"/>
</dbReference>
<dbReference type="Pfam" id="PF00109">
    <property type="entry name" value="ketoacyl-synt"/>
    <property type="match status" value="4"/>
</dbReference>
<dbReference type="CDD" id="cd08953">
    <property type="entry name" value="KR_2_SDR_x"/>
    <property type="match status" value="2"/>
</dbReference>
<feature type="active site" description="Proton acceptor; for dehydratase activity" evidence="12">
    <location>
        <position position="2816"/>
    </location>
</feature>
<dbReference type="SMART" id="SM00829">
    <property type="entry name" value="PKS_ER"/>
    <property type="match status" value="1"/>
</dbReference>
<dbReference type="Pfam" id="PF08242">
    <property type="entry name" value="Methyltransf_12"/>
    <property type="match status" value="2"/>
</dbReference>
<dbReference type="InterPro" id="IPR054514">
    <property type="entry name" value="RhiE-like_linker"/>
</dbReference>
<dbReference type="SUPFAM" id="SSF53901">
    <property type="entry name" value="Thiolase-like"/>
    <property type="match status" value="4"/>
</dbReference>
<dbReference type="InterPro" id="IPR020807">
    <property type="entry name" value="PKS_DH"/>
</dbReference>
<feature type="non-terminal residue" evidence="16">
    <location>
        <position position="5937"/>
    </location>
</feature>
<evidence type="ECO:0000256" key="1">
    <source>
        <dbReference type="ARBA" id="ARBA00004496"/>
    </source>
</evidence>
<dbReference type="Pfam" id="PF21089">
    <property type="entry name" value="PKS_DH_N"/>
    <property type="match status" value="3"/>
</dbReference>
<dbReference type="InterPro" id="IPR013154">
    <property type="entry name" value="ADH-like_N"/>
</dbReference>
<evidence type="ECO:0000259" key="14">
    <source>
        <dbReference type="PROSITE" id="PS52004"/>
    </source>
</evidence>
<feature type="domain" description="Carrier" evidence="13">
    <location>
        <begin position="3501"/>
        <end position="3578"/>
    </location>
</feature>
<dbReference type="InterPro" id="IPR018201">
    <property type="entry name" value="Ketoacyl_synth_AS"/>
</dbReference>
<dbReference type="InterPro" id="IPR029069">
    <property type="entry name" value="HotDog_dom_sf"/>
</dbReference>
<evidence type="ECO:0000256" key="6">
    <source>
        <dbReference type="ARBA" id="ARBA00022679"/>
    </source>
</evidence>
<evidence type="ECO:0000256" key="5">
    <source>
        <dbReference type="ARBA" id="ARBA00022553"/>
    </source>
</evidence>
<dbReference type="EMBL" id="PUIQ01000088">
    <property type="protein sequence ID" value="PQP08614.1"/>
    <property type="molecule type" value="Genomic_DNA"/>
</dbReference>
<name>A0A2S8I1D8_BURCE</name>
<dbReference type="InterPro" id="IPR016039">
    <property type="entry name" value="Thiolase-like"/>
</dbReference>
<feature type="domain" description="Ketosynthase family 3 (KS3)" evidence="14">
    <location>
        <begin position="3628"/>
        <end position="4052"/>
    </location>
</feature>
<evidence type="ECO:0008006" key="18">
    <source>
        <dbReference type="Google" id="ProtNLM"/>
    </source>
</evidence>
<keyword evidence="10" id="KW-0012">Acyltransferase</keyword>
<keyword evidence="6" id="KW-0808">Transferase</keyword>
<dbReference type="PANTHER" id="PTHR43775">
    <property type="entry name" value="FATTY ACID SYNTHASE"/>
    <property type="match status" value="1"/>
</dbReference>
<feature type="domain" description="Ketosynthase family 3 (KS3)" evidence="14">
    <location>
        <begin position="5055"/>
        <end position="5495"/>
    </location>
</feature>
<feature type="domain" description="PKS/mFAS DH" evidence="15">
    <location>
        <begin position="5678"/>
        <end position="5937"/>
    </location>
</feature>
<dbReference type="Gene3D" id="3.10.129.110">
    <property type="entry name" value="Polyketide synthase dehydratase"/>
    <property type="match status" value="3"/>
</dbReference>
<dbReference type="GO" id="GO:0016491">
    <property type="term" value="F:oxidoreductase activity"/>
    <property type="evidence" value="ECO:0007669"/>
    <property type="project" value="InterPro"/>
</dbReference>
<dbReference type="SMART" id="SM00823">
    <property type="entry name" value="PKS_PP"/>
    <property type="match status" value="4"/>
</dbReference>
<dbReference type="FunFam" id="3.40.47.10:FF:000019">
    <property type="entry name" value="Polyketide synthase type I"/>
    <property type="match status" value="2"/>
</dbReference>
<feature type="active site" description="Proton donor; for dehydratase activity" evidence="12">
    <location>
        <position position="5876"/>
    </location>
</feature>
<evidence type="ECO:0000256" key="10">
    <source>
        <dbReference type="ARBA" id="ARBA00023315"/>
    </source>
</evidence>
<dbReference type="Gene3D" id="3.40.47.10">
    <property type="match status" value="4"/>
</dbReference>
<feature type="active site" description="Proton donor; for dehydratase activity" evidence="12">
    <location>
        <position position="2984"/>
    </location>
</feature>
<sequence>SDIRRTVRHAKTLLKGQGLLLLNELVGTSVLAHLTFGLLEGWWLAEDGALRMAGTPALAPERWRQVLEAEGFIGIEMPAEATHRLGQQIVVAMSDGVVRLEQESAALALAQPIAAPVRIRAATASGQRQASVREAIRESLAQVLKMTDVQFEDDEAFSSYGVDSITGVTLINVINTRLGLSLLTTVLFDYPSIGQLGAHISAKHDELADVVAQAVIPIAVTQTALQVTGVSRGGKDRRRRGGSGLGTVPIALPVERVIANGPIYHRVKLERPGSIDDLRVVEDRLASLGPAEVRIAVRAFSLNFGDLLCVKGLYPTQPPYPFTPGFEASGVVVSVGSNVSRVAIGDAVVALAGETLGAHASVLTCAESQVFVRPAGLSFEAACAVPIVALTMIECFAKAQLKPGERILIQTAAGGTGLMAVQLAQHAGAEIYATAGSQEKLDYLASLGVPHRVNYREEDFEAAIGRLTDGQGVDVVINTLEGEAVQKGLNCLAPGGRYIEIAMTALKSACAIDLSGLSDNQTLYSVDLRKLIRTQPAALQRAVHEMARLLEDGVISPTLGRTFELGQIQDAYRWLEDRRNIGKVVVSVPEAYRFKAREINESATSLEPIAVIGMSGRFACTDNVRELWAALAKGQDLIEDVTRWDLSQHYRQSCEPYCRHGGFLRDIDCFDPLFFNLSGVEASVIDPQQRLFLQESWRALEDAGYAGAGIEGRRCGVYVGCAMGDYQRLLDETAPAQAFWGNAGSVIPARIAYHLDLQGPAVAIDTACSSSLVAIHQACQGLRAGEADLAIAGGVFVQSTEAFYLQANRAGMLSPTGRCHTFDAQADGFVPGEGVGAIVLKRLSQAIADGDHIDGVIRGTGMNQDGATNGITAPSARSQTRLEREVYQRYGIDSGAIGLVEAHGTGTVLGDPIEFQALTETFGQDDTRKTRCAIGSIKSNLGHTATAAGIAGVIKVLLALQHRQIPPSLHFTKGNPHLDFEHSPFYVPTRLEAWEKQADGERLAAVSSFGFSGTNAHAVIGEAPPIAAMMPQRPAYLIVLSARTPAQLREQVEQLRAHIEREAVDMNAMSQTLLIGRRHFDHRLACVTTNLGALLTQLAQWLERGTIPDGMSGHIRPMKDELVGLIRFGQQSLAESAGALTREALQGPLLALAELYVQGVGLDWGCLFEGQVRRRISLPTYPFAKERYWASKNSNAALTGPANQTTFVDVKQSERACIPTAPDVVLEPSDMVALPSTKVLEDLSSFEAQLAPLLRVQLDARGWLAEDASPAEPYVRWREHSIWLLEKRGLLSQVAPDPAAQWAHWDAYREAVRDEPALRARVRLVDTTLRALPAVLRGERAATEVLFPNGQFELVEGVYHGHATADYYNAVLAERLMAYVRARLQADPQARLRILEIGAGTGGTSTTLFAHLAPYASQIDEYAYTDLSQAFLLHARQQYVERAPYLKTQRLDIERAPQEQGFEPGCYDVVVAANVLHATRDIHRTIRHTKALLKGNGLLLLNELTDMGLFGHLTFGLLEGWWLAEDRELRIKGTPSLTPETWRQVLEREGFQSVQFPAMAGHGAGQQIVVAVSDGVMPKNVKAMSQPATTIENISEPSVRETVLLAVGWTAQALEISSEVPPAYAVHGIVLCEVDTDMNELAPALPAAQCMRLTATGQLVERYESYAQQLLTWIQREVAAHPSEPLLLQLVIPNDGEGAVLQGLGGLLRSAQEEYPLLAAQVVAVEDNVSASVLAHRLEAEAVAPQQMVRYGQAAREVWGLAALNAEPSVTSLPWRSDGVYLITGGLGGLGQIFARAIAQVGNPTLVLIGRSVLVPAQVGTLETLRAAGAQIECRTVDVSDAAAVSTLVADIVAQYGQLNGIIHSAGVLRDGMLAMKTEQALHEVFAPKVAGLVALDEATREVALDWLVACSSIAGVLGSAGLADYAAANSFMDAYASYRNGLIEQGLRRGRTLSVSWSLWAHGGMQVSATGWERMQRLTGWDMRPMSNEAGVSALVEALGRSAPQMLVAYADRTRVMEGLHVVGAAPKARRNVLINSMGCIPGQGYRAELKGLSLAQCVQWDLLEQTHLLTQVPRSQLELETNLREFGFDSIMFAQLAMRLSTHYGIDFTPSLFFSYASLAQFAGYLVDTYGSALEQFYQADKTISPLVPDQVTRLVFRPANDEPLPTAGTRVDEPIAIIGVSGRFPGARTVDELWKILRNGHEVVQEIPPERFDWRLCYGDPQQAPNKTPGKWLGVMPGVDEFDPSFFEISPREAELMDPRQRLLLQESWRALEDAGYGSSHLKRHTIGMFVGVERGDYHSLLGAQDTLTSNHEGILASRLAYVLNLRGPVMAINTACSSGLVAAHQACQSLRTGECDTAIAAGVSLILTPTFLIQMGQAGMLSPEGKCYAFDRRANGMVPGEAVVAVVLKRLSQAQVDGDPIQAVITASGINYDGKTDGITAPSGAAQVRLLQTVYDRFQIDPNELDYIVTHGTGTRLGDPIEINALVDAFGRYTQRRKYCALTSTKTNLGHTMAASGLVSLVSLVQAMHHATIPASQNCIEESDYIRWETSPFYVNKVATPWPVYADRPRRGAVSAFGASGTNAHIVVQSYAAGTLDADALDAPPYHLLALSAKTDEALRARIDDLLTVLQAQHWDGAALRAMSYTLLTGRQHFAHRCAVVIQDRGDAVYVLQQALGSETRVNLFAGHVGRQFEAQKALLGYGQTLIEQVATSPIDHTVVQEAMYALADMYCQGYALPWERLYGDARPRRISLPTYPFAKERYWVPQSNSRETSDTTIRAKLHPLVHRNSSTLNEQRYSTMVTGDEWFVRDHVVAGQPVVPGVVQLEWARAAVALASGLAVDHAVVLQDVTWLRPLTVSGPLEVHIGMIVDDDGQVRYEIYSGNDDGSDDGAARYSQGRAQVQTSAGDEAPRIDLVELRACCDRTVTGAECYARFGQIGLVYGPSFQALKTLQVGEGLAIGGLKQPMSPDGYGLPAALLDGALQASVGLATEALGLALPFAVQEVRQWGAVPDEVWAVVRPGIHDSVAVRKLDIDIADAEGRVVVRLSGFSSRVLESQSALQTMLLTPHWVAQPQPTGQLRTWDSHHVVICELDQPTGLEDALAPVRCIRLMAEQGTLAQRYAWYAQQLLTHVRQVVAGPSGVPVLLQLVVPASGEGIVLKGLGGLLRSAQQEYPQLVVQTVAVEDATELASHLRAEAGAPTPQVRYGHLGREVLVFTEHGPVEASLPWRDGGVYWITGGLGGLGQILARAIAQVRNAVLVLSGRSPLKPEQEVALDALRVQGAQVEYQPVDVSDPVAVAALVQDVVGRHGQLNGVIHGAGVLHDSLLMNKTLDELRQVLAPKVAGLVALDEATRDIALDWLVLCSSVAGVWGNVGQADYAAANGFMDAYAQYRETRVAKGQRQGRTVAVNWPLWAGGGMQVDAGTQVRLGRLMGLQALPDEAGVAALIQALAQPMAQVMVLHGERQRMWQFVQRAEAVPVQSGPSLDSLNASQDGELATQVERALTELVSVHLKIGREELDRDTPLSEFGFDSIALTSFSHTLNARYGLRLSPTVFFEAPTIAALATYLVREHRTELATAFSVTDVARQHDISVPASAAMPTRRRARRAARVTVLTQSTSSTLEPIAVIGMSGCFPQAEDIEALWVNLVAGRDCISELPVGRWGADAVPAIRHAGVLDGVDEFDPLFFSISPREAQGMDPQQRLLMTYVYKVIEDAGYSVQSLSGSNTALLVGTSTSGYGQMLARSGEVVAGSSAAGLVGSMGPNRMSYWLNWHGPSEPVETSCSSSLVAVHRAVTLLRSGQCEQAVVGGINTLLASEAHDSLTLAGMLSPEGRCRTFSAQANGYVRGEGVGMLMLKPLSAAERDGDHIYGLIVGSAQNHGGRASSLTAPNPVAQAQLVETAFRQAGVDPRTVGYIEAHGTGTALGDPIEIQGLKRAFLALTGEDALSTGQIGLGTIKSNLGHLELAAGVAGLIKVLLQMRHGQLVKSLNSEPLNPQIELEGSPFYVVNENRPWESPKDQEGKLLPRRAGVSSFGFGGVNAHAVLEEYISPVQNVERVQMTGPVLVVLSARNEAQLKMQVEQLQAHLDKHEVNLTELAYTLQVGREAMAVRLALVVDTLERLRERLSAYVRGEAGLADTYQGEVGREQGILAVFRADEELHDAISKWIARGKVGKLAELWVQGLGVDWSQLYGELKPKRISLPTYPFARERYWVPQGSTQETSRTTLQARLHPLVHRNTSDLDGQRYSTTLMGDEDFLRDHVVDGERVLPGVVHLEWARAAVTLASGLDTGQTVALQDVTWLRPLRVREPLEVHIGLEVRDDGQIGFEIYSGDGDEVVVYSQGRAEVVVAGEAPQVDLDRLRGQCDQVLSGEVCYARFRQLGLHYGSGLRVLQEVRTGAQLVVGSLRLANGAADYEWVPGLLDGALQVSVGLAWDGPHALSLPFVLTRVQQWGVLPSEAWSVVRPSADDTATVRKLDIDIVNAGGQVAMRLAGFCTQSRQGVVSSKAVPAFAPDVVLASNTEIALPKVTAHDLAMVDAHLGPLLRMQLDAVGWLADDARPAESYMRWREHSLRLLEERGLLSQDQPDQEVLWAQWDAYRETVQNDPTLRAQVRLVDATLRALPAVLRGDMPITEVMFPEGQMDLMEDVYRGHPVADYFNAVLAEQLVAYVQARLRVNSQTRLRILEVGAGTGGTSAMLFAHLAPYALQIDEYTYTDLSQAFLLHAQTHYAEQTPYLNTRRLDIERAPLDQGFEPGHYDVVVAANVLHATRDIHRTVRHAKALLKHNGLLLLNELTSIGLLAHVAVGLLEGWWLAEDRELRIAGTPALASETWQQVLEHEGFRSVQFPALAGHELGQQIVLAFSDGVVPTDPVSTSSRVRPTALVEALAQVDIRLLDRATDAIKTSGRSVDVAIPDLDSIQTAQRYVTQLLARTLQLSPQNIDAYVPLEQYGIDSLMVSALTSDLEKVFGPLSKTLFFEYQTIAALTQYFLREHGTRIFALIEHDGLGLSLQTQESGRSSVKAHSIVARYPRRRLPGRLKESSTAGQGQGALDIAIVGLSGRYPRANTVDGYWNNLVQGMDCITEIPSERWDWHETFDPQKGLPGKSYCKWGGFIDGVDEFDPLFFGISPREAECIDPQERLFLQCAYHAIEDAGYTRENLSARATLMEPGGPVGVFVGVTYGEYNLYGAQALANGEEFGAWSSFASIANRVSYYCNFHGPSLAVDTMCSSSLTAIHLACQSIRNGNCDVAIAGAVNVTLHPNKYLMLAQRQFVSDDGRCNAFGARANGFVPSEGVGAVVLKPLAHAIVDGDHIYGVIKGSVVNHGGKTNGYTVPNPNAHAELIGHALTEAGVHPRAISYVEAHGTGTVLGDPIEITGLSKAYGALTQDRQYCSIGSAKSNVGHCESAAGMAGLTKVLLQMQHGQLVKSLHSEELNPNIDFTKTPFIVQQTLCAWSRPVLNLDGREREYPRTAGLSAFGAGGANSHLIIEEYVEPQRMPTPVNGPMLVVLSARSEERLKAQVEQLVAYLDTHEVELTDLAYTLQVGREALAVRLALVVDTLERLRERLLAYARGEVGLVDTYQGEVRREQGALAVFRADEDLQKAIEAWTAKGKLAKLAELWVQGLEVDWSQLYGENRPKRISLPTYPFAKERYWVPERGKQTPGAGIGQAQLHPLLHRNSSTLDEQRYSTMLTGDEWFVRDHVLVGQPVVPGVVQLEWARAAVALASGLPAEQAVVLQDVTWLRPLTVSAPLEVHIGLTVEDDGRVGYEIYSNQADGSGGDEAVVYSQGWAQVEAEEGDDAPRIDLAGLRASCERTVAGAECYARFAQLRLVCGPSLRVLNVLQVGNGLAIGALRRLTSQDGYGLPPALLDGALQASVGLATEDAGLGLPFAVQEVKQWGAVPDEVWAVVRPSTQDSVAVRKFDIDLADGEG</sequence>
<feature type="region of interest" description="N-terminal hotdog fold" evidence="12">
    <location>
        <begin position="4237"/>
        <end position="4357"/>
    </location>
</feature>
<dbReference type="CDD" id="cd00833">
    <property type="entry name" value="PKS"/>
    <property type="match status" value="4"/>
</dbReference>
<dbReference type="InterPro" id="IPR042104">
    <property type="entry name" value="PKS_dehydratase_sf"/>
</dbReference>
<dbReference type="Gene3D" id="3.90.180.10">
    <property type="entry name" value="Medium-chain alcohol dehydrogenases, catalytic domain"/>
    <property type="match status" value="1"/>
</dbReference>
<dbReference type="GO" id="GO:0005886">
    <property type="term" value="C:plasma membrane"/>
    <property type="evidence" value="ECO:0007669"/>
    <property type="project" value="TreeGrafter"/>
</dbReference>
<dbReference type="PROSITE" id="PS52019">
    <property type="entry name" value="PKS_MFAS_DH"/>
    <property type="match status" value="3"/>
</dbReference>
<accession>A0A2S8I1D8</accession>
<evidence type="ECO:0000256" key="2">
    <source>
        <dbReference type="ARBA" id="ARBA00004792"/>
    </source>
</evidence>
<comment type="subcellular location">
    <subcellularLocation>
        <location evidence="1">Cytoplasm</location>
    </subcellularLocation>
</comment>
<dbReference type="InterPro" id="IPR057326">
    <property type="entry name" value="KR_dom"/>
</dbReference>
<dbReference type="Pfam" id="PF02801">
    <property type="entry name" value="Ketoacyl-synt_C"/>
    <property type="match status" value="4"/>
</dbReference>
<dbReference type="InterPro" id="IPR049552">
    <property type="entry name" value="PKS_DH_N"/>
</dbReference>
<dbReference type="InterPro" id="IPR011032">
    <property type="entry name" value="GroES-like_sf"/>
</dbReference>
<comment type="pathway">
    <text evidence="2">Antibiotic biosynthesis.</text>
</comment>
<evidence type="ECO:0000259" key="15">
    <source>
        <dbReference type="PROSITE" id="PS52019"/>
    </source>
</evidence>
<dbReference type="SMART" id="SM01294">
    <property type="entry name" value="PKS_PP_betabranch"/>
    <property type="match status" value="2"/>
</dbReference>
<evidence type="ECO:0000256" key="11">
    <source>
        <dbReference type="ARBA" id="ARBA00054155"/>
    </source>
</evidence>
<feature type="domain" description="Carrier" evidence="13">
    <location>
        <begin position="4925"/>
        <end position="4998"/>
    </location>
</feature>
<organism evidence="16 17">
    <name type="scientific">Burkholderia cepacia</name>
    <name type="common">Pseudomonas cepacia</name>
    <dbReference type="NCBI Taxonomy" id="292"/>
    <lineage>
        <taxon>Bacteria</taxon>
        <taxon>Pseudomonadati</taxon>
        <taxon>Pseudomonadota</taxon>
        <taxon>Betaproteobacteria</taxon>
        <taxon>Burkholderiales</taxon>
        <taxon>Burkholderiaceae</taxon>
        <taxon>Burkholderia</taxon>
        <taxon>Burkholderia cepacia complex</taxon>
    </lineage>
</organism>
<feature type="domain" description="Ketosynthase family 3 (KS3)" evidence="14">
    <location>
        <begin position="606"/>
        <end position="1022"/>
    </location>
</feature>
<evidence type="ECO:0000256" key="12">
    <source>
        <dbReference type="PROSITE-ProRule" id="PRU01363"/>
    </source>
</evidence>
<gene>
    <name evidence="16" type="ORF">C5615_36160</name>
</gene>
<dbReference type="Pfam" id="PF08659">
    <property type="entry name" value="KR"/>
    <property type="match status" value="2"/>
</dbReference>
<dbReference type="PROSITE" id="PS50075">
    <property type="entry name" value="CARRIER"/>
    <property type="match status" value="4"/>
</dbReference>
<dbReference type="Pfam" id="PF22621">
    <property type="entry name" value="CurL-like_PKS_C"/>
    <property type="match status" value="1"/>
</dbReference>
<feature type="region of interest" description="N-terminal hotdog fold" evidence="12">
    <location>
        <begin position="2787"/>
        <end position="2911"/>
    </location>
</feature>
<dbReference type="Gene3D" id="3.40.50.150">
    <property type="entry name" value="Vaccinia Virus protein VP39"/>
    <property type="match status" value="3"/>
</dbReference>
<keyword evidence="8" id="KW-0521">NADP</keyword>
<dbReference type="InterPro" id="IPR020843">
    <property type="entry name" value="ER"/>
</dbReference>
<dbReference type="PROSITE" id="PS00606">
    <property type="entry name" value="KS3_1"/>
    <property type="match status" value="1"/>
</dbReference>
<dbReference type="GO" id="GO:0031177">
    <property type="term" value="F:phosphopantetheine binding"/>
    <property type="evidence" value="ECO:0007669"/>
    <property type="project" value="InterPro"/>
</dbReference>
<keyword evidence="7" id="KW-0677">Repeat</keyword>
<feature type="active site" description="Proton acceptor; for dehydratase activity" evidence="12">
    <location>
        <position position="5707"/>
    </location>
</feature>
<dbReference type="GO" id="GO:0006633">
    <property type="term" value="P:fatty acid biosynthetic process"/>
    <property type="evidence" value="ECO:0007669"/>
    <property type="project" value="InterPro"/>
</dbReference>
<dbReference type="PROSITE" id="PS00012">
    <property type="entry name" value="PHOSPHOPANTETHEINE"/>
    <property type="match status" value="1"/>
</dbReference>
<dbReference type="InterPro" id="IPR020841">
    <property type="entry name" value="PKS_Beta-ketoAc_synthase_dom"/>
</dbReference>
<evidence type="ECO:0000256" key="9">
    <source>
        <dbReference type="ARBA" id="ARBA00023268"/>
    </source>
</evidence>
<feature type="non-terminal residue" evidence="16">
    <location>
        <position position="1"/>
    </location>
</feature>
<comment type="caution">
    <text evidence="16">The sequence shown here is derived from an EMBL/GenBank/DDBJ whole genome shotgun (WGS) entry which is preliminary data.</text>
</comment>
<feature type="active site" description="Proton acceptor; for dehydratase activity" evidence="12">
    <location>
        <position position="4266"/>
    </location>
</feature>
<dbReference type="Gene3D" id="1.10.1200.10">
    <property type="entry name" value="ACP-like"/>
    <property type="match status" value="4"/>
</dbReference>